<dbReference type="SUPFAM" id="SSF109998">
    <property type="entry name" value="Triger factor/SurA peptide-binding domain-like"/>
    <property type="match status" value="1"/>
</dbReference>
<keyword evidence="6 8" id="KW-0413">Isomerase</keyword>
<evidence type="ECO:0000259" key="7">
    <source>
        <dbReference type="PROSITE" id="PS50059"/>
    </source>
</evidence>
<evidence type="ECO:0000313" key="8">
    <source>
        <dbReference type="EMBL" id="CUS40159.1"/>
    </source>
</evidence>
<dbReference type="EC" id="5.2.1.8" evidence="3"/>
<dbReference type="GO" id="GO:0051301">
    <property type="term" value="P:cell division"/>
    <property type="evidence" value="ECO:0007669"/>
    <property type="project" value="UniProtKB-KW"/>
</dbReference>
<comment type="catalytic activity">
    <reaction evidence="1">
        <text>[protein]-peptidylproline (omega=180) = [protein]-peptidylproline (omega=0)</text>
        <dbReference type="Rhea" id="RHEA:16237"/>
        <dbReference type="Rhea" id="RHEA-COMP:10747"/>
        <dbReference type="Rhea" id="RHEA-COMP:10748"/>
        <dbReference type="ChEBI" id="CHEBI:83833"/>
        <dbReference type="ChEBI" id="CHEBI:83834"/>
        <dbReference type="EC" id="5.2.1.8"/>
    </reaction>
</comment>
<dbReference type="SUPFAM" id="SSF54534">
    <property type="entry name" value="FKBP-like"/>
    <property type="match status" value="1"/>
</dbReference>
<dbReference type="Gene3D" id="1.10.3120.10">
    <property type="entry name" value="Trigger factor, C-terminal domain"/>
    <property type="match status" value="1"/>
</dbReference>
<dbReference type="GO" id="GO:0044183">
    <property type="term" value="F:protein folding chaperone"/>
    <property type="evidence" value="ECO:0007669"/>
    <property type="project" value="TreeGrafter"/>
</dbReference>
<dbReference type="PANTHER" id="PTHR30560:SF3">
    <property type="entry name" value="TRIGGER FACTOR-LIKE PROTEIN TIG, CHLOROPLASTIC"/>
    <property type="match status" value="1"/>
</dbReference>
<dbReference type="InterPro" id="IPR005215">
    <property type="entry name" value="Trig_fac"/>
</dbReference>
<dbReference type="Pfam" id="PF05697">
    <property type="entry name" value="Trigger_N"/>
    <property type="match status" value="1"/>
</dbReference>
<organism evidence="8">
    <name type="scientific">hydrothermal vent metagenome</name>
    <dbReference type="NCBI Taxonomy" id="652676"/>
    <lineage>
        <taxon>unclassified sequences</taxon>
        <taxon>metagenomes</taxon>
        <taxon>ecological metagenomes</taxon>
    </lineage>
</organism>
<gene>
    <name evidence="8" type="ORF">MGWOODY_Tha313</name>
</gene>
<comment type="similarity">
    <text evidence="2">Belongs to the FKBP-type PPIase family. Tig subfamily.</text>
</comment>
<dbReference type="GO" id="GO:0051083">
    <property type="term" value="P:'de novo' cotranslational protein folding"/>
    <property type="evidence" value="ECO:0007669"/>
    <property type="project" value="TreeGrafter"/>
</dbReference>
<reference evidence="8" key="1">
    <citation type="submission" date="2015-10" db="EMBL/GenBank/DDBJ databases">
        <authorList>
            <person name="Gilbert D.G."/>
        </authorList>
    </citation>
    <scope>NUCLEOTIDE SEQUENCE</scope>
</reference>
<dbReference type="Gene3D" id="3.10.50.40">
    <property type="match status" value="1"/>
</dbReference>
<dbReference type="GO" id="GO:0015031">
    <property type="term" value="P:protein transport"/>
    <property type="evidence" value="ECO:0007669"/>
    <property type="project" value="InterPro"/>
</dbReference>
<sequence>MQVSIETTSGLQRCMTIGVPAAEVEKKVVVELKKLSKGRRIDGFRAGKIPPAVAKKMFGKQARYEAIYQQMQQSFFKAVQDEDLKLAGMPNFEPTVDEDGKDLEFKATFEVYPEITLADFSAIEVEQKAAEVTDADLENMLTNLQKQHAKWEESTEAAVDGDQVVIDFEGFIDGEAFEGGKAAGYSLTLGSNSMIPGFETGLVGAKAGEEKTLDVAFPEDYHKEELKGKPAQFKVSVQTVKKPELPELNAEFFGSFGIETADLAEFKSEIRKNMDRELARGLRNLAKQQVIAGLVESNNIDVPASLVDQEIDRLRQQAVQQFGGGQKFDMNMLPKELFKEQAEKRVAIGLLMNAAIEANELTPSAEKVEALIEEVAASYQDPEEVRTYYNTNPQQKAQVEALALEEQVVEKVLAQAKVSQVESNYEEVIRLVNQSAR</sequence>
<keyword evidence="8" id="KW-0131">Cell cycle</keyword>
<evidence type="ECO:0000256" key="2">
    <source>
        <dbReference type="ARBA" id="ARBA00005464"/>
    </source>
</evidence>
<dbReference type="InterPro" id="IPR008881">
    <property type="entry name" value="Trigger_fac_ribosome-bd_bac"/>
</dbReference>
<dbReference type="PIRSF" id="PIRSF003095">
    <property type="entry name" value="Trigger_factor"/>
    <property type="match status" value="1"/>
</dbReference>
<evidence type="ECO:0000256" key="6">
    <source>
        <dbReference type="ARBA" id="ARBA00023235"/>
    </source>
</evidence>
<name>A0A160TBX1_9ZZZZ</name>
<dbReference type="SUPFAM" id="SSF102735">
    <property type="entry name" value="Trigger factor ribosome-binding domain"/>
    <property type="match status" value="1"/>
</dbReference>
<dbReference type="FunFam" id="3.10.50.40:FF:000001">
    <property type="entry name" value="Trigger factor"/>
    <property type="match status" value="1"/>
</dbReference>
<feature type="domain" description="PPIase FKBP-type" evidence="7">
    <location>
        <begin position="161"/>
        <end position="249"/>
    </location>
</feature>
<evidence type="ECO:0000256" key="1">
    <source>
        <dbReference type="ARBA" id="ARBA00000971"/>
    </source>
</evidence>
<dbReference type="Gene3D" id="3.30.70.1050">
    <property type="entry name" value="Trigger factor ribosome-binding domain"/>
    <property type="match status" value="1"/>
</dbReference>
<dbReference type="InterPro" id="IPR027304">
    <property type="entry name" value="Trigger_fact/SurA_dom_sf"/>
</dbReference>
<dbReference type="GO" id="GO:0003755">
    <property type="term" value="F:peptidyl-prolyl cis-trans isomerase activity"/>
    <property type="evidence" value="ECO:0007669"/>
    <property type="project" value="UniProtKB-KW"/>
</dbReference>
<dbReference type="InterPro" id="IPR037041">
    <property type="entry name" value="Trigger_fac_C_sf"/>
</dbReference>
<dbReference type="AlphaFoldDB" id="A0A160TBX1"/>
<evidence type="ECO:0000256" key="3">
    <source>
        <dbReference type="ARBA" id="ARBA00013194"/>
    </source>
</evidence>
<keyword evidence="4" id="KW-0697">Rotamase</keyword>
<dbReference type="EMBL" id="CZQC01000004">
    <property type="protein sequence ID" value="CUS40159.1"/>
    <property type="molecule type" value="Genomic_DNA"/>
</dbReference>
<proteinExistence type="inferred from homology"/>
<dbReference type="InterPro" id="IPR001179">
    <property type="entry name" value="PPIase_FKBP_dom"/>
</dbReference>
<dbReference type="InterPro" id="IPR046357">
    <property type="entry name" value="PPIase_dom_sf"/>
</dbReference>
<dbReference type="PANTHER" id="PTHR30560">
    <property type="entry name" value="TRIGGER FACTOR CHAPERONE AND PEPTIDYL-PROLYL CIS/TRANS ISOMERASE"/>
    <property type="match status" value="1"/>
</dbReference>
<evidence type="ECO:0000256" key="4">
    <source>
        <dbReference type="ARBA" id="ARBA00023110"/>
    </source>
</evidence>
<dbReference type="GO" id="GO:0043022">
    <property type="term" value="F:ribosome binding"/>
    <property type="evidence" value="ECO:0007669"/>
    <property type="project" value="TreeGrafter"/>
</dbReference>
<keyword evidence="5" id="KW-0143">Chaperone</keyword>
<dbReference type="GO" id="GO:0043335">
    <property type="term" value="P:protein unfolding"/>
    <property type="evidence" value="ECO:0007669"/>
    <property type="project" value="TreeGrafter"/>
</dbReference>
<dbReference type="Pfam" id="PF00254">
    <property type="entry name" value="FKBP_C"/>
    <property type="match status" value="1"/>
</dbReference>
<dbReference type="PROSITE" id="PS50059">
    <property type="entry name" value="FKBP_PPIASE"/>
    <property type="match status" value="1"/>
</dbReference>
<accession>A0A160TBX1</accession>
<dbReference type="InterPro" id="IPR008880">
    <property type="entry name" value="Trigger_fac_C"/>
</dbReference>
<evidence type="ECO:0000256" key="5">
    <source>
        <dbReference type="ARBA" id="ARBA00023186"/>
    </source>
</evidence>
<dbReference type="HAMAP" id="MF_00303">
    <property type="entry name" value="Trigger_factor_Tig"/>
    <property type="match status" value="1"/>
</dbReference>
<protein>
    <recommendedName>
        <fullName evidence="3">peptidylprolyl isomerase</fullName>
        <ecNumber evidence="3">5.2.1.8</ecNumber>
    </recommendedName>
</protein>
<dbReference type="NCBIfam" id="TIGR00115">
    <property type="entry name" value="tig"/>
    <property type="match status" value="1"/>
</dbReference>
<keyword evidence="8" id="KW-0132">Cell division</keyword>
<dbReference type="InterPro" id="IPR036611">
    <property type="entry name" value="Trigger_fac_ribosome-bd_sf"/>
</dbReference>
<dbReference type="Pfam" id="PF05698">
    <property type="entry name" value="Trigger_C"/>
    <property type="match status" value="1"/>
</dbReference>